<protein>
    <submittedName>
        <fullName evidence="7">Xyloglucan endotransglucosylase/hydrolase protein 2-like</fullName>
    </submittedName>
</protein>
<dbReference type="GO" id="GO:0016762">
    <property type="term" value="F:xyloglucan:xyloglucosyl transferase activity"/>
    <property type="evidence" value="ECO:0007669"/>
    <property type="project" value="InterPro"/>
</dbReference>
<evidence type="ECO:0000256" key="1">
    <source>
        <dbReference type="ARBA" id="ARBA00022801"/>
    </source>
</evidence>
<dbReference type="InterPro" id="IPR000757">
    <property type="entry name" value="Beta-glucanase-like"/>
</dbReference>
<feature type="active site" description="Proton donor" evidence="3">
    <location>
        <position position="115"/>
    </location>
</feature>
<dbReference type="InterPro" id="IPR016455">
    <property type="entry name" value="XTH"/>
</dbReference>
<dbReference type="AlphaFoldDB" id="A0A6J1JA91"/>
<evidence type="ECO:0000256" key="2">
    <source>
        <dbReference type="ARBA" id="ARBA00023295"/>
    </source>
</evidence>
<gene>
    <name evidence="7" type="primary">LOC111484959</name>
</gene>
<dbReference type="SUPFAM" id="SSF49899">
    <property type="entry name" value="Concanavalin A-like lectins/glucanases"/>
    <property type="match status" value="1"/>
</dbReference>
<dbReference type="KEGG" id="cmax:111484959"/>
<keyword evidence="1" id="KW-0378">Hydrolase</keyword>
<evidence type="ECO:0000313" key="7">
    <source>
        <dbReference type="RefSeq" id="XP_022987397.1"/>
    </source>
</evidence>
<feature type="signal peptide" evidence="4">
    <location>
        <begin position="1"/>
        <end position="28"/>
    </location>
</feature>
<organism evidence="6 7">
    <name type="scientific">Cucurbita maxima</name>
    <name type="common">Pumpkin</name>
    <name type="synonym">Winter squash</name>
    <dbReference type="NCBI Taxonomy" id="3661"/>
    <lineage>
        <taxon>Eukaryota</taxon>
        <taxon>Viridiplantae</taxon>
        <taxon>Streptophyta</taxon>
        <taxon>Embryophyta</taxon>
        <taxon>Tracheophyta</taxon>
        <taxon>Spermatophyta</taxon>
        <taxon>Magnoliopsida</taxon>
        <taxon>eudicotyledons</taxon>
        <taxon>Gunneridae</taxon>
        <taxon>Pentapetalae</taxon>
        <taxon>rosids</taxon>
        <taxon>fabids</taxon>
        <taxon>Cucurbitales</taxon>
        <taxon>Cucurbitaceae</taxon>
        <taxon>Cucurbiteae</taxon>
        <taxon>Cucurbita</taxon>
    </lineage>
</organism>
<dbReference type="InterPro" id="IPR044791">
    <property type="entry name" value="Beta-glucanase/XTH"/>
</dbReference>
<dbReference type="InterPro" id="IPR013320">
    <property type="entry name" value="ConA-like_dom_sf"/>
</dbReference>
<evidence type="ECO:0000256" key="4">
    <source>
        <dbReference type="SAM" id="SignalP"/>
    </source>
</evidence>
<dbReference type="GeneID" id="111484959"/>
<evidence type="ECO:0000259" key="5">
    <source>
        <dbReference type="PROSITE" id="PS51762"/>
    </source>
</evidence>
<dbReference type="OrthoDB" id="2015456at2759"/>
<dbReference type="PIRSF" id="PIRSF005604">
    <property type="entry name" value="XET"/>
    <property type="match status" value="1"/>
</dbReference>
<dbReference type="GO" id="GO:0004553">
    <property type="term" value="F:hydrolase activity, hydrolyzing O-glycosyl compounds"/>
    <property type="evidence" value="ECO:0007669"/>
    <property type="project" value="InterPro"/>
</dbReference>
<dbReference type="GO" id="GO:0010411">
    <property type="term" value="P:xyloglucan metabolic process"/>
    <property type="evidence" value="ECO:0007669"/>
    <property type="project" value="InterPro"/>
</dbReference>
<proteinExistence type="predicted"/>
<keyword evidence="2" id="KW-0326">Glycosidase</keyword>
<feature type="active site" description="Nucleophile" evidence="3">
    <location>
        <position position="111"/>
    </location>
</feature>
<dbReference type="Proteomes" id="UP000504608">
    <property type="component" value="Unplaced"/>
</dbReference>
<evidence type="ECO:0000256" key="3">
    <source>
        <dbReference type="PIRSR" id="PIRSR005604-1"/>
    </source>
</evidence>
<name>A0A6J1JA91_CUCMA</name>
<dbReference type="Gene3D" id="2.60.120.200">
    <property type="match status" value="1"/>
</dbReference>
<dbReference type="Pfam" id="PF00722">
    <property type="entry name" value="Glyco_hydro_16"/>
    <property type="match status" value="1"/>
</dbReference>
<accession>A0A6J1JA91</accession>
<keyword evidence="6" id="KW-1185">Reference proteome</keyword>
<evidence type="ECO:0000313" key="6">
    <source>
        <dbReference type="Proteomes" id="UP000504608"/>
    </source>
</evidence>
<sequence>MGFLGIITFFPPLLVLMIMIRVKNRVVGEELTFDENYFITYSQDHFVRLQGGSEVQLSLDQASGTCFKSKLEYGSGYFPMKLKLPSRASPGVVTTFYLHSNLDNDTGAHDELDFEFLGTEGPEHILQTNIFANDTGGREQRLRLWFDPTLTFHSYSILWNSHQIVFFVDEIPIRVFKNHTSIGGRYPSQAMVVMGSIWNGEAWASGGKKVDWSQAPFQANYKGFVILGCPFGNRCDSEALEWNSGRQWQLNPRQQELYEDVKRTYVYYDYCSNPTGRELYKECQFE</sequence>
<reference evidence="7" key="1">
    <citation type="submission" date="2025-08" db="UniProtKB">
        <authorList>
            <consortium name="RefSeq"/>
        </authorList>
    </citation>
    <scope>IDENTIFICATION</scope>
    <source>
        <tissue evidence="7">Young leaves</tissue>
    </source>
</reference>
<feature type="chain" id="PRO_5026958826" evidence="4">
    <location>
        <begin position="29"/>
        <end position="286"/>
    </location>
</feature>
<dbReference type="RefSeq" id="XP_022987397.1">
    <property type="nucleotide sequence ID" value="XM_023131629.1"/>
</dbReference>
<dbReference type="PROSITE" id="PS51762">
    <property type="entry name" value="GH16_2"/>
    <property type="match status" value="1"/>
</dbReference>
<feature type="domain" description="GH16" evidence="5">
    <location>
        <begin position="20"/>
        <end position="221"/>
    </location>
</feature>
<dbReference type="PANTHER" id="PTHR31062">
    <property type="entry name" value="XYLOGLUCAN ENDOTRANSGLUCOSYLASE/HYDROLASE PROTEIN 8-RELATED"/>
    <property type="match status" value="1"/>
</dbReference>
<dbReference type="GO" id="GO:0042546">
    <property type="term" value="P:cell wall biogenesis"/>
    <property type="evidence" value="ECO:0007669"/>
    <property type="project" value="InterPro"/>
</dbReference>
<keyword evidence="4" id="KW-0732">Signal</keyword>